<dbReference type="PANTHER" id="PTHR23028">
    <property type="entry name" value="ACETYLTRANSFERASE"/>
    <property type="match status" value="1"/>
</dbReference>
<name>A0A6M1QWH4_9ACTN</name>
<feature type="transmembrane region" description="Helical" evidence="1">
    <location>
        <begin position="201"/>
        <end position="218"/>
    </location>
</feature>
<dbReference type="GO" id="GO:0009103">
    <property type="term" value="P:lipopolysaccharide biosynthetic process"/>
    <property type="evidence" value="ECO:0007669"/>
    <property type="project" value="TreeGrafter"/>
</dbReference>
<feature type="transmembrane region" description="Helical" evidence="1">
    <location>
        <begin position="76"/>
        <end position="95"/>
    </location>
</feature>
<feature type="transmembrane region" description="Helical" evidence="1">
    <location>
        <begin position="139"/>
        <end position="162"/>
    </location>
</feature>
<evidence type="ECO:0000313" key="5">
    <source>
        <dbReference type="Proteomes" id="UP000483261"/>
    </source>
</evidence>
<dbReference type="EMBL" id="JAALAA010000002">
    <property type="protein sequence ID" value="NGN91792.1"/>
    <property type="molecule type" value="Genomic_DNA"/>
</dbReference>
<keyword evidence="4" id="KW-0012">Acyltransferase</keyword>
<feature type="transmembrane region" description="Helical" evidence="1">
    <location>
        <begin position="258"/>
        <end position="278"/>
    </location>
</feature>
<accession>A0A6M1QWH4</accession>
<gene>
    <name evidence="4" type="ORF">G5C66_03430</name>
</gene>
<dbReference type="InterPro" id="IPR050879">
    <property type="entry name" value="Acyltransferase_3"/>
</dbReference>
<keyword evidence="1" id="KW-1133">Transmembrane helix</keyword>
<keyword evidence="1" id="KW-0812">Transmembrane</keyword>
<dbReference type="GO" id="GO:0016747">
    <property type="term" value="F:acyltransferase activity, transferring groups other than amino-acyl groups"/>
    <property type="evidence" value="ECO:0007669"/>
    <property type="project" value="InterPro"/>
</dbReference>
<feature type="transmembrane region" description="Helical" evidence="1">
    <location>
        <begin position="169"/>
        <end position="189"/>
    </location>
</feature>
<reference evidence="4 5" key="1">
    <citation type="submission" date="2020-02" db="EMBL/GenBank/DDBJ databases">
        <title>Whole-genome analyses of novel actinobacteria.</title>
        <authorList>
            <person name="Sahin N."/>
        </authorList>
    </citation>
    <scope>NUCLEOTIDE SEQUENCE [LARGE SCALE GENOMIC DNA]</scope>
    <source>
        <strain evidence="4 5">KC13</strain>
    </source>
</reference>
<evidence type="ECO:0000259" key="2">
    <source>
        <dbReference type="Pfam" id="PF01757"/>
    </source>
</evidence>
<evidence type="ECO:0000256" key="1">
    <source>
        <dbReference type="SAM" id="Phobius"/>
    </source>
</evidence>
<feature type="transmembrane region" description="Helical" evidence="1">
    <location>
        <begin position="12"/>
        <end position="31"/>
    </location>
</feature>
<dbReference type="Pfam" id="PF01757">
    <property type="entry name" value="Acyl_transf_3"/>
    <property type="match status" value="1"/>
</dbReference>
<feature type="transmembrane region" description="Helical" evidence="1">
    <location>
        <begin position="230"/>
        <end position="252"/>
    </location>
</feature>
<sequence>MPQPPSSQRIAEIHGLRGLALALVVVFHLFGNGRVSGGVDVFLALTGFLVTRSLVRRVAASELRLADHYGRTFLRLSAPMLVVLAGTAVLMVAVMPRSMWSSTLREVAASAAYVLNWEMIRSQLAYGAAGPSASPLQHFWSLAVQGQFLLVWPVVVVVLGALARRRLRVVMAVVVAVATVASFVFAWRLGAADQQVAYFHSWARFWELGAGALLALGLDRIRPPGAARPVLAWFGLLLVATSGFVLDGAALFPGPWALWPVGGALLVVLGSGSSARWGPQRLLAVRPLRFVADISFPLYLWHWPLLVAWLSWTYATRTSLLAATVVLSGSAVLAWLTHRYVERPVTRIGPPFTGVVRLVTVPVVLAVVVGGTLAVTGEVERRDAARKAAAVAAAERYAGCIGAAALDPALTDCERPSTLIDASLGYQAPDGSACWSNKERPVALKVCTLGPKTGYTRRLLAIGDSHNHQFVPAYRAIAESRGWRIDVAGRAGCHWNARDRVGTPESSVELCDRWKEKLAAYIASEEGIDAYVVVHSSLVSVEVSPGESDVEAVSRGMAEAWATRPDPSVPVIAVQDSPIFEGSSALFARVVQPCIDDHGLAAATECSRRRETVVRDDGSLGATRLATNAHHVDLTSYFCGARRCSPVVGNLEVYLDGFHISPLYAETLAPYLGDRIARILRRSPGPG</sequence>
<keyword evidence="5" id="KW-1185">Reference proteome</keyword>
<feature type="transmembrane region" description="Helical" evidence="1">
    <location>
        <begin position="318"/>
        <end position="337"/>
    </location>
</feature>
<proteinExistence type="predicted"/>
<dbReference type="GO" id="GO:0016020">
    <property type="term" value="C:membrane"/>
    <property type="evidence" value="ECO:0007669"/>
    <property type="project" value="TreeGrafter"/>
</dbReference>
<comment type="caution">
    <text evidence="4">The sequence shown here is derived from an EMBL/GenBank/DDBJ whole genome shotgun (WGS) entry which is preliminary data.</text>
</comment>
<feature type="domain" description="SGNH" evidence="3">
    <location>
        <begin position="443"/>
        <end position="671"/>
    </location>
</feature>
<organism evidence="4 5">
    <name type="scientific">Nocardioides turkmenicus</name>
    <dbReference type="NCBI Taxonomy" id="2711220"/>
    <lineage>
        <taxon>Bacteria</taxon>
        <taxon>Bacillati</taxon>
        <taxon>Actinomycetota</taxon>
        <taxon>Actinomycetes</taxon>
        <taxon>Propionibacteriales</taxon>
        <taxon>Nocardioidaceae</taxon>
        <taxon>Nocardioides</taxon>
    </lineage>
</organism>
<feature type="transmembrane region" description="Helical" evidence="1">
    <location>
        <begin position="358"/>
        <end position="377"/>
    </location>
</feature>
<keyword evidence="1" id="KW-0472">Membrane</keyword>
<evidence type="ECO:0000313" key="4">
    <source>
        <dbReference type="EMBL" id="NGN91792.1"/>
    </source>
</evidence>
<evidence type="ECO:0000259" key="3">
    <source>
        <dbReference type="Pfam" id="PF19040"/>
    </source>
</evidence>
<keyword evidence="4" id="KW-0808">Transferase</keyword>
<feature type="transmembrane region" description="Helical" evidence="1">
    <location>
        <begin position="290"/>
        <end position="312"/>
    </location>
</feature>
<protein>
    <submittedName>
        <fullName evidence="4">Acyltransferase</fullName>
    </submittedName>
</protein>
<dbReference type="InterPro" id="IPR043968">
    <property type="entry name" value="SGNH"/>
</dbReference>
<dbReference type="Pfam" id="PF19040">
    <property type="entry name" value="SGNH"/>
    <property type="match status" value="1"/>
</dbReference>
<dbReference type="PANTHER" id="PTHR23028:SF53">
    <property type="entry name" value="ACYL_TRANSF_3 DOMAIN-CONTAINING PROTEIN"/>
    <property type="match status" value="1"/>
</dbReference>
<dbReference type="InterPro" id="IPR002656">
    <property type="entry name" value="Acyl_transf_3_dom"/>
</dbReference>
<dbReference type="AlphaFoldDB" id="A0A6M1QWH4"/>
<feature type="domain" description="Acyltransferase 3" evidence="2">
    <location>
        <begin position="11"/>
        <end position="338"/>
    </location>
</feature>
<feature type="transmembrane region" description="Helical" evidence="1">
    <location>
        <begin position="37"/>
        <end position="55"/>
    </location>
</feature>
<dbReference type="Proteomes" id="UP000483261">
    <property type="component" value="Unassembled WGS sequence"/>
</dbReference>
<dbReference type="RefSeq" id="WP_165109547.1">
    <property type="nucleotide sequence ID" value="NZ_JAALAA010000002.1"/>
</dbReference>